<feature type="domain" description="FAD-binding PCMH-type" evidence="6">
    <location>
        <begin position="138"/>
        <end position="317"/>
    </location>
</feature>
<dbReference type="GO" id="GO:0022904">
    <property type="term" value="P:respiratory electron transport chain"/>
    <property type="evidence" value="ECO:0007669"/>
    <property type="project" value="TreeGrafter"/>
</dbReference>
<dbReference type="Gene3D" id="1.10.45.10">
    <property type="entry name" value="Vanillyl-alcohol Oxidase, Chain A, domain 4"/>
    <property type="match status" value="1"/>
</dbReference>
<dbReference type="Gene3D" id="3.30.70.2190">
    <property type="match status" value="1"/>
</dbReference>
<evidence type="ECO:0000256" key="5">
    <source>
        <dbReference type="ARBA" id="ARBA00023002"/>
    </source>
</evidence>
<evidence type="ECO:0000256" key="2">
    <source>
        <dbReference type="ARBA" id="ARBA00008000"/>
    </source>
</evidence>
<protein>
    <submittedName>
        <fullName evidence="7">FAD-binding oxidoreductase</fullName>
    </submittedName>
</protein>
<name>A0A5D4XJX7_9GAMM</name>
<dbReference type="InterPro" id="IPR016166">
    <property type="entry name" value="FAD-bd_PCMH"/>
</dbReference>
<dbReference type="GO" id="GO:0071949">
    <property type="term" value="F:FAD binding"/>
    <property type="evidence" value="ECO:0007669"/>
    <property type="project" value="InterPro"/>
</dbReference>
<dbReference type="Proteomes" id="UP000324973">
    <property type="component" value="Unassembled WGS sequence"/>
</dbReference>
<dbReference type="InterPro" id="IPR016164">
    <property type="entry name" value="FAD-linked_Oxase-like_C"/>
</dbReference>
<gene>
    <name evidence="7" type="ORF">FZO89_01105</name>
</gene>
<dbReference type="PROSITE" id="PS51387">
    <property type="entry name" value="FAD_PCMH"/>
    <property type="match status" value="1"/>
</dbReference>
<accession>A0A5D4XJX7</accession>
<evidence type="ECO:0000256" key="3">
    <source>
        <dbReference type="ARBA" id="ARBA00022630"/>
    </source>
</evidence>
<dbReference type="GO" id="GO:0016491">
    <property type="term" value="F:oxidoreductase activity"/>
    <property type="evidence" value="ECO:0007669"/>
    <property type="project" value="UniProtKB-KW"/>
</dbReference>
<dbReference type="EMBL" id="VTFT01000001">
    <property type="protein sequence ID" value="TYT24987.1"/>
    <property type="molecule type" value="Genomic_DNA"/>
</dbReference>
<evidence type="ECO:0000313" key="8">
    <source>
        <dbReference type="Proteomes" id="UP000324973"/>
    </source>
</evidence>
<dbReference type="AlphaFoldDB" id="A0A5D4XJX7"/>
<dbReference type="InterPro" id="IPR004113">
    <property type="entry name" value="FAD-bd_oxidored_4_C"/>
</dbReference>
<dbReference type="PANTHER" id="PTHR43716:SF1">
    <property type="entry name" value="D-2-HYDROXYGLUTARATE DEHYDROGENASE, MITOCHONDRIAL"/>
    <property type="match status" value="1"/>
</dbReference>
<evidence type="ECO:0000259" key="6">
    <source>
        <dbReference type="PROSITE" id="PS51387"/>
    </source>
</evidence>
<reference evidence="7 8" key="1">
    <citation type="submission" date="2019-08" db="EMBL/GenBank/DDBJ databases">
        <title>Luteimonas viscosus sp. nov., isolated from soil of a sunflower field.</title>
        <authorList>
            <person name="Jianli Z."/>
            <person name="Ying Z."/>
        </authorList>
    </citation>
    <scope>NUCLEOTIDE SEQUENCE [LARGE SCALE GENOMIC DNA]</scope>
    <source>
        <strain evidence="7 8">XBU10</strain>
    </source>
</reference>
<keyword evidence="8" id="KW-1185">Reference proteome</keyword>
<keyword evidence="5" id="KW-0560">Oxidoreductase</keyword>
<dbReference type="InterPro" id="IPR006094">
    <property type="entry name" value="Oxid_FAD_bind_N"/>
</dbReference>
<dbReference type="InterPro" id="IPR036318">
    <property type="entry name" value="FAD-bd_PCMH-like_sf"/>
</dbReference>
<evidence type="ECO:0000256" key="4">
    <source>
        <dbReference type="ARBA" id="ARBA00022827"/>
    </source>
</evidence>
<comment type="cofactor">
    <cofactor evidence="1">
        <name>FAD</name>
        <dbReference type="ChEBI" id="CHEBI:57692"/>
    </cofactor>
</comment>
<evidence type="ECO:0000256" key="1">
    <source>
        <dbReference type="ARBA" id="ARBA00001974"/>
    </source>
</evidence>
<dbReference type="Gene3D" id="3.30.70.2740">
    <property type="match status" value="1"/>
</dbReference>
<dbReference type="FunFam" id="1.10.45.10:FF:000001">
    <property type="entry name" value="D-lactate dehydrogenase mitochondrial"/>
    <property type="match status" value="1"/>
</dbReference>
<dbReference type="InterPro" id="IPR016171">
    <property type="entry name" value="Vanillyl_alc_oxidase_C-sub2"/>
</dbReference>
<keyword evidence="4" id="KW-0274">FAD</keyword>
<dbReference type="Pfam" id="PF01565">
    <property type="entry name" value="FAD_binding_4"/>
    <property type="match status" value="1"/>
</dbReference>
<evidence type="ECO:0000313" key="7">
    <source>
        <dbReference type="EMBL" id="TYT24987.1"/>
    </source>
</evidence>
<dbReference type="InterPro" id="IPR051264">
    <property type="entry name" value="FAD-oxidored/transferase_4"/>
</dbReference>
<comment type="similarity">
    <text evidence="2">Belongs to the FAD-binding oxidoreductase/transferase type 4 family.</text>
</comment>
<dbReference type="PANTHER" id="PTHR43716">
    <property type="entry name" value="D-2-HYDROXYGLUTARATE DEHYDROGENASE, MITOCHONDRIAL"/>
    <property type="match status" value="1"/>
</dbReference>
<organism evidence="7 8">
    <name type="scientific">Luteimonas viscosa</name>
    <dbReference type="NCBI Taxonomy" id="1132694"/>
    <lineage>
        <taxon>Bacteria</taxon>
        <taxon>Pseudomonadati</taxon>
        <taxon>Pseudomonadota</taxon>
        <taxon>Gammaproteobacteria</taxon>
        <taxon>Lysobacterales</taxon>
        <taxon>Lysobacteraceae</taxon>
        <taxon>Luteimonas</taxon>
    </lineage>
</organism>
<dbReference type="Gene3D" id="3.30.465.10">
    <property type="match status" value="1"/>
</dbReference>
<dbReference type="Pfam" id="PF02913">
    <property type="entry name" value="FAD-oxidase_C"/>
    <property type="match status" value="1"/>
</dbReference>
<sequence length="564" mass="61473">MPSNSTTRMSCLGNEVFRGVMRVVSVSVGASEALSQMHRAFSALQQVRLPPCAEQRWRRGATVGLTVRCEGNEPDARWPRLRAGRPRPSLARWRSLLRLLSMMTDPRLAVLSQSLPQLRLLTDAADLEHYGRDWTRRWTPAPLAIALPSTVEEVQAIVRWARESGVAIVPSGGRTGLSGGAVAANGELVLSLERMNRALGFDPVDRTLTVQAGMPLQAVHDAAGEHGLVYPVDFAARGSCTIGGNIATNAGGIRVIRYGNTREWVAGLKLVDGRGELLDLGRGLVKNSSGYDLRHLAVASEGTLGIIVEATLRLTDPPPPTSVMLLALPDFDALMRVFETLRSKLRLEAFEFFTDRALHHVLAHGAQKPFDEVHAYYVVVEFAAGEAEQVAALSAFEQCLGEGWVLDGVISQSDAQAAQLWRLREGITEALAQYVPYKNDVSVRISAMPAFLAETRALLGREYPHFDVVWFGHIGDGNLHINVLKPEAMAQADFVAECERVTKLLAGALQRHGGSISAEHGIGLVKKPYLASTRSEAEIALMRGIRRVLDPDGLMNPGKLFDEP</sequence>
<dbReference type="InterPro" id="IPR016169">
    <property type="entry name" value="FAD-bd_PCMH_sub2"/>
</dbReference>
<keyword evidence="3" id="KW-0285">Flavoprotein</keyword>
<comment type="caution">
    <text evidence="7">The sequence shown here is derived from an EMBL/GenBank/DDBJ whole genome shotgun (WGS) entry which is preliminary data.</text>
</comment>
<dbReference type="SUPFAM" id="SSF55103">
    <property type="entry name" value="FAD-linked oxidases, C-terminal domain"/>
    <property type="match status" value="1"/>
</dbReference>
<dbReference type="SUPFAM" id="SSF56176">
    <property type="entry name" value="FAD-binding/transporter-associated domain-like"/>
    <property type="match status" value="1"/>
</dbReference>
<dbReference type="OrthoDB" id="9811557at2"/>
<proteinExistence type="inferred from homology"/>